<protein>
    <submittedName>
        <fullName evidence="2">Uncharacterized protein</fullName>
    </submittedName>
</protein>
<gene>
    <name evidence="2" type="ORF">MELIAE_LOCUS13325</name>
</gene>
<feature type="region of interest" description="Disordered" evidence="1">
    <location>
        <begin position="72"/>
        <end position="108"/>
    </location>
</feature>
<dbReference type="EMBL" id="OV121140">
    <property type="protein sequence ID" value="CAH0564878.1"/>
    <property type="molecule type" value="Genomic_DNA"/>
</dbReference>
<feature type="compositionally biased region" description="Basic and acidic residues" evidence="1">
    <location>
        <begin position="97"/>
        <end position="108"/>
    </location>
</feature>
<reference evidence="2" key="1">
    <citation type="submission" date="2021-12" db="EMBL/GenBank/DDBJ databases">
        <authorList>
            <person name="King R."/>
        </authorList>
    </citation>
    <scope>NUCLEOTIDE SEQUENCE</scope>
</reference>
<sequence>MPSEVNTENFNLLKLLLAETRLNNKLLTEKVEWLEQTIIGKDEVIKKLECNVVLHNPNHQITKPKVCNPVNTVSTRKKSTTQAPQATTKEEEEEEQEAVKTKDQNNEYDWTKVNRKPKRKIMRGTATTNHEFAAADRKAWLYIGGCKKGTESKQIIKYLEEKHQETSFIVEEIPKRSENKSQNMSFKVGFPLSLLEELNKPEFWPRDIIIRRFKFFRNTAAAEFK</sequence>
<dbReference type="AlphaFoldDB" id="A0A9P0BIE8"/>
<keyword evidence="3" id="KW-1185">Reference proteome</keyword>
<proteinExistence type="predicted"/>
<accession>A0A9P0BIE8</accession>
<evidence type="ECO:0000313" key="3">
    <source>
        <dbReference type="Proteomes" id="UP001154078"/>
    </source>
</evidence>
<dbReference type="Proteomes" id="UP001154078">
    <property type="component" value="Chromosome 9"/>
</dbReference>
<organism evidence="2 3">
    <name type="scientific">Brassicogethes aeneus</name>
    <name type="common">Rape pollen beetle</name>
    <name type="synonym">Meligethes aeneus</name>
    <dbReference type="NCBI Taxonomy" id="1431903"/>
    <lineage>
        <taxon>Eukaryota</taxon>
        <taxon>Metazoa</taxon>
        <taxon>Ecdysozoa</taxon>
        <taxon>Arthropoda</taxon>
        <taxon>Hexapoda</taxon>
        <taxon>Insecta</taxon>
        <taxon>Pterygota</taxon>
        <taxon>Neoptera</taxon>
        <taxon>Endopterygota</taxon>
        <taxon>Coleoptera</taxon>
        <taxon>Polyphaga</taxon>
        <taxon>Cucujiformia</taxon>
        <taxon>Nitidulidae</taxon>
        <taxon>Meligethinae</taxon>
        <taxon>Brassicogethes</taxon>
    </lineage>
</organism>
<evidence type="ECO:0000313" key="2">
    <source>
        <dbReference type="EMBL" id="CAH0564878.1"/>
    </source>
</evidence>
<name>A0A9P0BIE8_BRAAE</name>
<dbReference type="OrthoDB" id="6784133at2759"/>
<evidence type="ECO:0000256" key="1">
    <source>
        <dbReference type="SAM" id="MobiDB-lite"/>
    </source>
</evidence>